<name>A0A6P8HIC5_ACTTE</name>
<keyword evidence="2" id="KW-0732">Signal</keyword>
<gene>
    <name evidence="4" type="primary">LOC116289514</name>
</gene>
<feature type="region of interest" description="Disordered" evidence="1">
    <location>
        <begin position="199"/>
        <end position="229"/>
    </location>
</feature>
<feature type="region of interest" description="Disordered" evidence="1">
    <location>
        <begin position="363"/>
        <end position="400"/>
    </location>
</feature>
<protein>
    <submittedName>
        <fullName evidence="4">Uncharacterized protein LOC116289514</fullName>
    </submittedName>
</protein>
<accession>A0A6P8HIC5</accession>
<dbReference type="GeneID" id="116289514"/>
<evidence type="ECO:0000256" key="1">
    <source>
        <dbReference type="SAM" id="MobiDB-lite"/>
    </source>
</evidence>
<feature type="chain" id="PRO_5028021645" evidence="2">
    <location>
        <begin position="23"/>
        <end position="518"/>
    </location>
</feature>
<feature type="compositionally biased region" description="Gly residues" evidence="1">
    <location>
        <begin position="270"/>
        <end position="290"/>
    </location>
</feature>
<dbReference type="RefSeq" id="XP_031552320.1">
    <property type="nucleotide sequence ID" value="XM_031696460.1"/>
</dbReference>
<feature type="signal peptide" evidence="2">
    <location>
        <begin position="1"/>
        <end position="22"/>
    </location>
</feature>
<dbReference type="KEGG" id="aten:116289514"/>
<reference evidence="4" key="1">
    <citation type="submission" date="2025-08" db="UniProtKB">
        <authorList>
            <consortium name="RefSeq"/>
        </authorList>
    </citation>
    <scope>IDENTIFICATION</scope>
    <source>
        <tissue evidence="4">Tentacle</tissue>
    </source>
</reference>
<organism evidence="3 4">
    <name type="scientific">Actinia tenebrosa</name>
    <name type="common">Australian red waratah sea anemone</name>
    <dbReference type="NCBI Taxonomy" id="6105"/>
    <lineage>
        <taxon>Eukaryota</taxon>
        <taxon>Metazoa</taxon>
        <taxon>Cnidaria</taxon>
        <taxon>Anthozoa</taxon>
        <taxon>Hexacorallia</taxon>
        <taxon>Actiniaria</taxon>
        <taxon>Actiniidae</taxon>
        <taxon>Actinia</taxon>
    </lineage>
</organism>
<evidence type="ECO:0000313" key="3">
    <source>
        <dbReference type="Proteomes" id="UP000515163"/>
    </source>
</evidence>
<keyword evidence="3" id="KW-1185">Reference proteome</keyword>
<proteinExistence type="predicted"/>
<dbReference type="InParanoid" id="A0A6P8HIC5"/>
<dbReference type="Proteomes" id="UP000515163">
    <property type="component" value="Unplaced"/>
</dbReference>
<dbReference type="OrthoDB" id="10028859at2759"/>
<evidence type="ECO:0000313" key="4">
    <source>
        <dbReference type="RefSeq" id="XP_031552320.1"/>
    </source>
</evidence>
<feature type="region of interest" description="Disordered" evidence="1">
    <location>
        <begin position="262"/>
        <end position="290"/>
    </location>
</feature>
<feature type="compositionally biased region" description="Polar residues" evidence="1">
    <location>
        <begin position="374"/>
        <end position="395"/>
    </location>
</feature>
<evidence type="ECO:0000256" key="2">
    <source>
        <dbReference type="SAM" id="SignalP"/>
    </source>
</evidence>
<sequence>MASFHKISAVLICSMVLLTVQGRVHKKKDELIHPATPIREGACVVGEWQGQESSSIPTIPTLMWFHTPSIIRIEPGHYQATGRIIKANYLKERLTLKDINFNTAERRNMESLLKLDILADTFHIEGEVTFYAIQTVKIYARQIVAAEGSRIVFATPDWIQDFATPGVQGNGVGTNGDNGKDGKDGPEVEVLSDAIHGELDISSKGGNGHKGQDGGNGRPGTRAADKGDKYSDWKWCPRGGWVSWSMRGVDLYAEASKRCRNRNRGSEYGNRGGNGARGGNAGTPGQGGNAGSVTLRYRMLNGRVKANVCAGTGADAANNGRGGNGGSGGAGVKGIQCYVRRSSSYDSEVQTFECHMKHPRLDTIRGANGRKGASGTTPNVKGQDGTVSDSAISKSETIDEESKNAFPENLLLLIRRKAVDLLLGDSKNKEGKDALQFLVRITTGRTDVEYIMKDAQRKLAFLDKDGFDIFGKNSLFAPLIKWEELQKDVNRIKEAAKIYEDAFTNIMNQVNDEENFQD</sequence>
<feature type="compositionally biased region" description="Gly residues" evidence="1">
    <location>
        <begin position="205"/>
        <end position="218"/>
    </location>
</feature>
<feature type="non-terminal residue" evidence="4">
    <location>
        <position position="518"/>
    </location>
</feature>
<dbReference type="AlphaFoldDB" id="A0A6P8HIC5"/>
<feature type="region of interest" description="Disordered" evidence="1">
    <location>
        <begin position="164"/>
        <end position="187"/>
    </location>
</feature>